<proteinExistence type="inferred from homology"/>
<dbReference type="PANTHER" id="PTHR30344:SF1">
    <property type="entry name" value="6-PHOSPHOGLUCONOLACTONASE"/>
    <property type="match status" value="1"/>
</dbReference>
<dbReference type="SUPFAM" id="SSF51004">
    <property type="entry name" value="C-terminal (heme d1) domain of cytochrome cd1-nitrite reductase"/>
    <property type="match status" value="1"/>
</dbReference>
<organism evidence="2 3">
    <name type="scientific">Deinococcus ruber</name>
    <dbReference type="NCBI Taxonomy" id="1848197"/>
    <lineage>
        <taxon>Bacteria</taxon>
        <taxon>Thermotogati</taxon>
        <taxon>Deinococcota</taxon>
        <taxon>Deinococci</taxon>
        <taxon>Deinococcales</taxon>
        <taxon>Deinococcaceae</taxon>
        <taxon>Deinococcus</taxon>
    </lineage>
</organism>
<dbReference type="InterPro" id="IPR015943">
    <property type="entry name" value="WD40/YVTN_repeat-like_dom_sf"/>
</dbReference>
<sequence>MNEVAATFFDVFVGSYTSPLPHAPHADGQGISRLRLDTSTGQLSAPEVVAHSVQPSFVALHPDGQTLYAVSELPQGELEAYRVQPDGTLSRLGSQPTQGAFPAHVGAEPLGRYVLCVNYGSGVSVLAFPLDEDGQMGPCVAAAQHHGHGPDALRQAGPHPHSVTASPDGRHVYVADLGTDEIVRYDLAPERLLHRLDQVRLPPGSGPRHLAFDAAGEWAFVTLELSAGVALLRRDPETGELQLLGTWPTQPPTYSGDTAPADVLVSPDGTFVYVSNRGHDSVAVFRLDRSAQTLTPVQYVSAQGQTPRGAALSPGGAFLLVANQDSSSLTVFRRHPEEGTLESCGVLACPTPTCVCAAPR</sequence>
<dbReference type="InterPro" id="IPR019405">
    <property type="entry name" value="Lactonase_7-beta_prop"/>
</dbReference>
<comment type="caution">
    <text evidence="2">The sequence shown here is derived from an EMBL/GenBank/DDBJ whole genome shotgun (WGS) entry which is preliminary data.</text>
</comment>
<dbReference type="PANTHER" id="PTHR30344">
    <property type="entry name" value="6-PHOSPHOGLUCONOLACTONASE-RELATED"/>
    <property type="match status" value="1"/>
</dbReference>
<gene>
    <name evidence="2" type="ORF">GCM10008957_15820</name>
</gene>
<evidence type="ECO:0000256" key="1">
    <source>
        <dbReference type="ARBA" id="ARBA00005564"/>
    </source>
</evidence>
<dbReference type="Pfam" id="PF10282">
    <property type="entry name" value="Lactonase"/>
    <property type="match status" value="1"/>
</dbReference>
<dbReference type="GO" id="GO:0017057">
    <property type="term" value="F:6-phosphogluconolactonase activity"/>
    <property type="evidence" value="ECO:0007669"/>
    <property type="project" value="TreeGrafter"/>
</dbReference>
<dbReference type="GO" id="GO:0005829">
    <property type="term" value="C:cytosol"/>
    <property type="evidence" value="ECO:0007669"/>
    <property type="project" value="TreeGrafter"/>
</dbReference>
<protein>
    <recommendedName>
        <fullName evidence="4">6-phosphogluconolactonase</fullName>
    </recommendedName>
</protein>
<dbReference type="InterPro" id="IPR011048">
    <property type="entry name" value="Haem_d1_sf"/>
</dbReference>
<dbReference type="Gene3D" id="2.130.10.10">
    <property type="entry name" value="YVTN repeat-like/Quinoprotein amine dehydrogenase"/>
    <property type="match status" value="1"/>
</dbReference>
<comment type="similarity">
    <text evidence="1">Belongs to the cycloisomerase 2 family.</text>
</comment>
<reference evidence="2" key="2">
    <citation type="submission" date="2020-09" db="EMBL/GenBank/DDBJ databases">
        <authorList>
            <person name="Sun Q."/>
            <person name="Ohkuma M."/>
        </authorList>
    </citation>
    <scope>NUCLEOTIDE SEQUENCE</scope>
    <source>
        <strain evidence="2">JCM 31311</strain>
    </source>
</reference>
<name>A0A918F4I8_9DEIO</name>
<dbReference type="EMBL" id="BMQL01000006">
    <property type="protein sequence ID" value="GGR03728.1"/>
    <property type="molecule type" value="Genomic_DNA"/>
</dbReference>
<dbReference type="AlphaFoldDB" id="A0A918F4I8"/>
<reference evidence="2" key="1">
    <citation type="journal article" date="2014" name="Int. J. Syst. Evol. Microbiol.">
        <title>Complete genome sequence of Corynebacterium casei LMG S-19264T (=DSM 44701T), isolated from a smear-ripened cheese.</title>
        <authorList>
            <consortium name="US DOE Joint Genome Institute (JGI-PGF)"/>
            <person name="Walter F."/>
            <person name="Albersmeier A."/>
            <person name="Kalinowski J."/>
            <person name="Ruckert C."/>
        </authorList>
    </citation>
    <scope>NUCLEOTIDE SEQUENCE</scope>
    <source>
        <strain evidence="2">JCM 31311</strain>
    </source>
</reference>
<dbReference type="Proteomes" id="UP000603865">
    <property type="component" value="Unassembled WGS sequence"/>
</dbReference>
<dbReference type="RefSeq" id="WP_189089109.1">
    <property type="nucleotide sequence ID" value="NZ_BMQL01000006.1"/>
</dbReference>
<accession>A0A918F4I8</accession>
<evidence type="ECO:0008006" key="4">
    <source>
        <dbReference type="Google" id="ProtNLM"/>
    </source>
</evidence>
<evidence type="ECO:0000313" key="3">
    <source>
        <dbReference type="Proteomes" id="UP000603865"/>
    </source>
</evidence>
<dbReference type="InterPro" id="IPR050282">
    <property type="entry name" value="Cycloisomerase_2"/>
</dbReference>
<evidence type="ECO:0000313" key="2">
    <source>
        <dbReference type="EMBL" id="GGR03728.1"/>
    </source>
</evidence>
<keyword evidence="3" id="KW-1185">Reference proteome</keyword>